<organism evidence="7 8">
    <name type="scientific">Hibiscus syriacus</name>
    <name type="common">Rose of Sharon</name>
    <dbReference type="NCBI Taxonomy" id="106335"/>
    <lineage>
        <taxon>Eukaryota</taxon>
        <taxon>Viridiplantae</taxon>
        <taxon>Streptophyta</taxon>
        <taxon>Embryophyta</taxon>
        <taxon>Tracheophyta</taxon>
        <taxon>Spermatophyta</taxon>
        <taxon>Magnoliopsida</taxon>
        <taxon>eudicotyledons</taxon>
        <taxon>Gunneridae</taxon>
        <taxon>Pentapetalae</taxon>
        <taxon>rosids</taxon>
        <taxon>malvids</taxon>
        <taxon>Malvales</taxon>
        <taxon>Malvaceae</taxon>
        <taxon>Malvoideae</taxon>
        <taxon>Hibiscus</taxon>
    </lineage>
</organism>
<proteinExistence type="inferred from homology"/>
<keyword evidence="3" id="KW-0449">Lipoprotein</keyword>
<dbReference type="PANTHER" id="PTHR45811">
    <property type="entry name" value="COPPER TRANSPORT PROTEIN FAMILY-RELATED"/>
    <property type="match status" value="1"/>
</dbReference>
<keyword evidence="4" id="KW-0636">Prenylation</keyword>
<keyword evidence="8" id="KW-1185">Reference proteome</keyword>
<reference evidence="7" key="1">
    <citation type="submission" date="2019-09" db="EMBL/GenBank/DDBJ databases">
        <title>Draft genome information of white flower Hibiscus syriacus.</title>
        <authorList>
            <person name="Kim Y.-M."/>
        </authorList>
    </citation>
    <scope>NUCLEOTIDE SEQUENCE [LARGE SCALE GENOMIC DNA]</scope>
    <source>
        <strain evidence="7">YM2019G1</strain>
    </source>
</reference>
<keyword evidence="1" id="KW-0488">Methylation</keyword>
<evidence type="ECO:0000256" key="1">
    <source>
        <dbReference type="ARBA" id="ARBA00022481"/>
    </source>
</evidence>
<dbReference type="PANTHER" id="PTHR45811:SF80">
    <property type="entry name" value="COPPER TRANSPORT PROTEIN FAMILY-RELATED"/>
    <property type="match status" value="1"/>
</dbReference>
<evidence type="ECO:0000256" key="2">
    <source>
        <dbReference type="ARBA" id="ARBA00022723"/>
    </source>
</evidence>
<comment type="similarity">
    <text evidence="5">Belongs to the HIPP family.</text>
</comment>
<dbReference type="OrthoDB" id="1923658at2759"/>
<protein>
    <submittedName>
        <fullName evidence="7">Detected protein of confused Function</fullName>
    </submittedName>
</protein>
<dbReference type="Pfam" id="PF00403">
    <property type="entry name" value="HMA"/>
    <property type="match status" value="1"/>
</dbReference>
<dbReference type="AlphaFoldDB" id="A0A6A3C0T8"/>
<comment type="caution">
    <text evidence="7">The sequence shown here is derived from an EMBL/GenBank/DDBJ whole genome shotgun (WGS) entry which is preliminary data.</text>
</comment>
<evidence type="ECO:0000256" key="3">
    <source>
        <dbReference type="ARBA" id="ARBA00023288"/>
    </source>
</evidence>
<evidence type="ECO:0000259" key="6">
    <source>
        <dbReference type="PROSITE" id="PS50846"/>
    </source>
</evidence>
<dbReference type="EMBL" id="VEPZ02000558">
    <property type="protein sequence ID" value="KAE8722690.1"/>
    <property type="molecule type" value="Genomic_DNA"/>
</dbReference>
<gene>
    <name evidence="7" type="ORF">F3Y22_tig00013773pilonHSYRG00040</name>
</gene>
<dbReference type="InterPro" id="IPR051863">
    <property type="entry name" value="HIPP"/>
</dbReference>
<evidence type="ECO:0000256" key="5">
    <source>
        <dbReference type="ARBA" id="ARBA00024045"/>
    </source>
</evidence>
<keyword evidence="2" id="KW-0479">Metal-binding</keyword>
<sequence length="80" mass="8818">MKKVVLKLDFHDNKCKQKAMTIASGVSGVESVAMDKDQKLTLTGDIDPVEAAKKLRKKLCHTEIVSVGPAKEPEKKKEEP</sequence>
<dbReference type="InterPro" id="IPR006121">
    <property type="entry name" value="HMA_dom"/>
</dbReference>
<accession>A0A6A3C0T8</accession>
<dbReference type="Gene3D" id="3.30.70.100">
    <property type="match status" value="1"/>
</dbReference>
<dbReference type="PROSITE" id="PS50846">
    <property type="entry name" value="HMA_2"/>
    <property type="match status" value="1"/>
</dbReference>
<evidence type="ECO:0000256" key="4">
    <source>
        <dbReference type="ARBA" id="ARBA00023289"/>
    </source>
</evidence>
<dbReference type="Proteomes" id="UP000436088">
    <property type="component" value="Unassembled WGS sequence"/>
</dbReference>
<feature type="domain" description="HMA" evidence="6">
    <location>
        <begin position="1"/>
        <end position="67"/>
    </location>
</feature>
<name>A0A6A3C0T8_HIBSY</name>
<evidence type="ECO:0000313" key="7">
    <source>
        <dbReference type="EMBL" id="KAE8722690.1"/>
    </source>
</evidence>
<evidence type="ECO:0000313" key="8">
    <source>
        <dbReference type="Proteomes" id="UP000436088"/>
    </source>
</evidence>
<dbReference type="GO" id="GO:0046872">
    <property type="term" value="F:metal ion binding"/>
    <property type="evidence" value="ECO:0007669"/>
    <property type="project" value="UniProtKB-KW"/>
</dbReference>